<evidence type="ECO:0000256" key="2">
    <source>
        <dbReference type="ARBA" id="ARBA00022692"/>
    </source>
</evidence>
<feature type="transmembrane region" description="Helical" evidence="5">
    <location>
        <begin position="411"/>
        <end position="428"/>
    </location>
</feature>
<dbReference type="EMBL" id="VVIM01000006">
    <property type="protein sequence ID" value="KAB0797314.1"/>
    <property type="molecule type" value="Genomic_DNA"/>
</dbReference>
<dbReference type="EMBL" id="GEZM01070708">
    <property type="protein sequence ID" value="JAV66323.1"/>
    <property type="molecule type" value="Transcribed_RNA"/>
</dbReference>
<feature type="transmembrane region" description="Helical" evidence="5">
    <location>
        <begin position="29"/>
        <end position="51"/>
    </location>
</feature>
<dbReference type="FunCoup" id="A0A1Y1KY42">
    <property type="interactions" value="67"/>
</dbReference>
<reference evidence="7" key="1">
    <citation type="journal article" date="2016" name="Sci. Rep.">
        <title>Molecular characterization of firefly nuptial gifts: a multi-omics approach sheds light on postcopulatory sexual selection.</title>
        <authorList>
            <person name="Al-Wathiqui N."/>
            <person name="Fallon T.R."/>
            <person name="South A."/>
            <person name="Weng J.K."/>
            <person name="Lewis S.M."/>
        </authorList>
    </citation>
    <scope>NUCLEOTIDE SEQUENCE</scope>
</reference>
<reference evidence="8" key="3">
    <citation type="submission" date="2019-08" db="EMBL/GenBank/DDBJ databases">
        <authorList>
            <consortium name="Photinus pyralis genome working group"/>
            <person name="Fallon T.R."/>
            <person name="Sander Lower S.E."/>
            <person name="Weng J.-K."/>
        </authorList>
    </citation>
    <scope>NUCLEOTIDE SEQUENCE</scope>
    <source>
        <strain evidence="8">1611_PpyrPB1</strain>
        <tissue evidence="8">Whole body</tissue>
    </source>
</reference>
<evidence type="ECO:0000313" key="8">
    <source>
        <dbReference type="EMBL" id="KAB0797314.1"/>
    </source>
</evidence>
<feature type="transmembrane region" description="Helical" evidence="5">
    <location>
        <begin position="336"/>
        <end position="357"/>
    </location>
</feature>
<evidence type="ECO:0000313" key="9">
    <source>
        <dbReference type="Proteomes" id="UP000327044"/>
    </source>
</evidence>
<feature type="domain" description="Major facilitator superfamily (MFS) profile" evidence="6">
    <location>
        <begin position="36"/>
        <end position="502"/>
    </location>
</feature>
<accession>A0A1Y1KY42</accession>
<keyword evidence="9" id="KW-1185">Reference proteome</keyword>
<dbReference type="InterPro" id="IPR020846">
    <property type="entry name" value="MFS_dom"/>
</dbReference>
<organism evidence="7">
    <name type="scientific">Photinus pyralis</name>
    <name type="common">Common eastern firefly</name>
    <name type="synonym">Lampyris pyralis</name>
    <dbReference type="NCBI Taxonomy" id="7054"/>
    <lineage>
        <taxon>Eukaryota</taxon>
        <taxon>Metazoa</taxon>
        <taxon>Ecdysozoa</taxon>
        <taxon>Arthropoda</taxon>
        <taxon>Hexapoda</taxon>
        <taxon>Insecta</taxon>
        <taxon>Pterygota</taxon>
        <taxon>Neoptera</taxon>
        <taxon>Endopterygota</taxon>
        <taxon>Coleoptera</taxon>
        <taxon>Polyphaga</taxon>
        <taxon>Elateriformia</taxon>
        <taxon>Elateroidea</taxon>
        <taxon>Lampyridae</taxon>
        <taxon>Lampyrinae</taxon>
        <taxon>Photinus</taxon>
    </lineage>
</organism>
<dbReference type="Gene3D" id="1.20.1250.20">
    <property type="entry name" value="MFS general substrate transporter like domains"/>
    <property type="match status" value="1"/>
</dbReference>
<evidence type="ECO:0000313" key="7">
    <source>
        <dbReference type="EMBL" id="JAV66323.1"/>
    </source>
</evidence>
<feature type="transmembrane region" description="Helical" evidence="5">
    <location>
        <begin position="126"/>
        <end position="148"/>
    </location>
</feature>
<dbReference type="InParanoid" id="A0A1Y1KY42"/>
<gene>
    <name evidence="8" type="ORF">PPYR_08308</name>
</gene>
<keyword evidence="4 5" id="KW-0472">Membrane</keyword>
<feature type="transmembrane region" description="Helical" evidence="5">
    <location>
        <begin position="160"/>
        <end position="181"/>
    </location>
</feature>
<evidence type="ECO:0000256" key="4">
    <source>
        <dbReference type="ARBA" id="ARBA00023136"/>
    </source>
</evidence>
<evidence type="ECO:0000256" key="5">
    <source>
        <dbReference type="SAM" id="Phobius"/>
    </source>
</evidence>
<dbReference type="PROSITE" id="PS00217">
    <property type="entry name" value="SUGAR_TRANSPORT_2"/>
    <property type="match status" value="1"/>
</dbReference>
<dbReference type="Proteomes" id="UP000327044">
    <property type="component" value="Unassembled WGS sequence"/>
</dbReference>
<feature type="transmembrane region" description="Helical" evidence="5">
    <location>
        <begin position="296"/>
        <end position="316"/>
    </location>
</feature>
<dbReference type="PANTHER" id="PTHR48021">
    <property type="match status" value="1"/>
</dbReference>
<dbReference type="InterPro" id="IPR050549">
    <property type="entry name" value="MFS_Trehalose_Transporter"/>
</dbReference>
<dbReference type="GO" id="GO:0016020">
    <property type="term" value="C:membrane"/>
    <property type="evidence" value="ECO:0007669"/>
    <property type="project" value="UniProtKB-SubCell"/>
</dbReference>
<dbReference type="SUPFAM" id="SSF103473">
    <property type="entry name" value="MFS general substrate transporter"/>
    <property type="match status" value="1"/>
</dbReference>
<dbReference type="PROSITE" id="PS50850">
    <property type="entry name" value="MFS"/>
    <property type="match status" value="1"/>
</dbReference>
<evidence type="ECO:0000256" key="1">
    <source>
        <dbReference type="ARBA" id="ARBA00004141"/>
    </source>
</evidence>
<feature type="transmembrane region" description="Helical" evidence="5">
    <location>
        <begin position="480"/>
        <end position="498"/>
    </location>
</feature>
<dbReference type="InterPro" id="IPR005829">
    <property type="entry name" value="Sugar_transporter_CS"/>
</dbReference>
<keyword evidence="3 5" id="KW-1133">Transmembrane helix</keyword>
<dbReference type="PANTHER" id="PTHR48021:SF39">
    <property type="entry name" value="MAJOR FACILITATOR SUPERFAMILY (MFS) PROFILE DOMAIN-CONTAINING PROTEIN"/>
    <property type="match status" value="1"/>
</dbReference>
<comment type="subcellular location">
    <subcellularLocation>
        <location evidence="1">Membrane</location>
        <topology evidence="1">Multi-pass membrane protein</topology>
    </subcellularLocation>
</comment>
<name>A0A1Y1KY42_PHOPY</name>
<dbReference type="InterPro" id="IPR036259">
    <property type="entry name" value="MFS_trans_sf"/>
</dbReference>
<proteinExistence type="predicted"/>
<dbReference type="Pfam" id="PF00083">
    <property type="entry name" value="Sugar_tr"/>
    <property type="match status" value="1"/>
</dbReference>
<feature type="transmembrane region" description="Helical" evidence="5">
    <location>
        <begin position="71"/>
        <end position="93"/>
    </location>
</feature>
<dbReference type="InterPro" id="IPR005828">
    <property type="entry name" value="MFS_sugar_transport-like"/>
</dbReference>
<dbReference type="AlphaFoldDB" id="A0A1Y1KY42"/>
<sequence length="547" mass="60657">MLFKQKASLMISQGMGDSKSSFQKGLPQFVAVMVKNILLVSFGMTLGYPTILIPSLTSGDRNEEIQLTPEQVSWIGSINLMCVPIGCLLSGVLTTPVGRRRSMQVICFPLAASWLTFNFAKEVWHVYLALSITGLCGGLVEAPVLSYVAEITTPRLRGMLSVSSTLSLTFGILLEFVIGSVLHWRTVALISVAPPVLSFILLCFMPESPHWLIMRNKIQQAQKSLAWLRGWTTFDAVKEEFDAMCLSHRVSRKTGAINEAFDGSVSDVNTKSFVDQPTSFFKEKLANSKNFIKKSFLWPLAMVSFIYFLANFTGSWTLQTYAVKIFGTLNSPMDKYHATILLGLVEFIGCLVCVFFVRLCGKRVMAFVSICAVGICGIVVGTYAYTNDIRYLQLNDAANASATPTIDSHNWVPLVFLIILAFVHHCGLKPLPWILIGEIYSHNTRATGCGISSAVSYLFGFLANKLFLDMIKSMTISGTYWFYAAISFVGCLVLYFILPETEGRSLQEISDHFAGDARLDNKFRRKLNEGESDRDTDLSKVNSISIS</sequence>
<evidence type="ECO:0000259" key="6">
    <source>
        <dbReference type="PROSITE" id="PS50850"/>
    </source>
</evidence>
<protein>
    <recommendedName>
        <fullName evidence="6">Major facilitator superfamily (MFS) profile domain-containing protein</fullName>
    </recommendedName>
</protein>
<dbReference type="GO" id="GO:0022857">
    <property type="term" value="F:transmembrane transporter activity"/>
    <property type="evidence" value="ECO:0007669"/>
    <property type="project" value="InterPro"/>
</dbReference>
<dbReference type="OrthoDB" id="6133115at2759"/>
<feature type="transmembrane region" description="Helical" evidence="5">
    <location>
        <begin position="187"/>
        <end position="205"/>
    </location>
</feature>
<dbReference type="FunFam" id="1.20.1250.20:FF:000249">
    <property type="entry name" value="facilitated trehalose transporter Tret1"/>
    <property type="match status" value="1"/>
</dbReference>
<keyword evidence="2 5" id="KW-0812">Transmembrane</keyword>
<feature type="transmembrane region" description="Helical" evidence="5">
    <location>
        <begin position="449"/>
        <end position="468"/>
    </location>
</feature>
<evidence type="ECO:0000256" key="3">
    <source>
        <dbReference type="ARBA" id="ARBA00022989"/>
    </source>
</evidence>
<reference evidence="8 9" key="2">
    <citation type="journal article" date="2018" name="Elife">
        <title>Firefly genomes illuminate parallel origins of bioluminescence in beetles.</title>
        <authorList>
            <person name="Fallon T.R."/>
            <person name="Lower S.E."/>
            <person name="Chang C.H."/>
            <person name="Bessho-Uehara M."/>
            <person name="Martin G.J."/>
            <person name="Bewick A.J."/>
            <person name="Behringer M."/>
            <person name="Debat H.J."/>
            <person name="Wong I."/>
            <person name="Day J.C."/>
            <person name="Suvorov A."/>
            <person name="Silva C.J."/>
            <person name="Stanger-Hall K.F."/>
            <person name="Hall D.W."/>
            <person name="Schmitz R.J."/>
            <person name="Nelson D.R."/>
            <person name="Lewis S.M."/>
            <person name="Shigenobu S."/>
            <person name="Bybee S.M."/>
            <person name="Larracuente A.M."/>
            <person name="Oba Y."/>
            <person name="Weng J.K."/>
        </authorList>
    </citation>
    <scope>NUCLEOTIDE SEQUENCE [LARGE SCALE GENOMIC DNA]</scope>
    <source>
        <strain evidence="8">1611_PpyrPB1</strain>
        <tissue evidence="8">Whole body</tissue>
    </source>
</reference>
<feature type="transmembrane region" description="Helical" evidence="5">
    <location>
        <begin position="364"/>
        <end position="385"/>
    </location>
</feature>